<feature type="compositionally biased region" description="Basic and acidic residues" evidence="1">
    <location>
        <begin position="87"/>
        <end position="103"/>
    </location>
</feature>
<name>A0A0D0DJ64_9AGAM</name>
<organism evidence="3 4">
    <name type="scientific">Paxillus rubicundulus Ve08.2h10</name>
    <dbReference type="NCBI Taxonomy" id="930991"/>
    <lineage>
        <taxon>Eukaryota</taxon>
        <taxon>Fungi</taxon>
        <taxon>Dikarya</taxon>
        <taxon>Basidiomycota</taxon>
        <taxon>Agaricomycotina</taxon>
        <taxon>Agaricomycetes</taxon>
        <taxon>Agaricomycetidae</taxon>
        <taxon>Boletales</taxon>
        <taxon>Paxilineae</taxon>
        <taxon>Paxillaceae</taxon>
        <taxon>Paxillus</taxon>
    </lineage>
</organism>
<feature type="region of interest" description="Disordered" evidence="1">
    <location>
        <begin position="53"/>
        <end position="146"/>
    </location>
</feature>
<evidence type="ECO:0000313" key="3">
    <source>
        <dbReference type="EMBL" id="KIK81664.1"/>
    </source>
</evidence>
<evidence type="ECO:0000256" key="2">
    <source>
        <dbReference type="SAM" id="Phobius"/>
    </source>
</evidence>
<dbReference type="Proteomes" id="UP000054538">
    <property type="component" value="Unassembled WGS sequence"/>
</dbReference>
<proteinExistence type="predicted"/>
<dbReference type="AlphaFoldDB" id="A0A0D0DJ64"/>
<dbReference type="InParanoid" id="A0A0D0DJ64"/>
<keyword evidence="2" id="KW-1133">Transmembrane helix</keyword>
<feature type="compositionally biased region" description="Acidic residues" evidence="1">
    <location>
        <begin position="104"/>
        <end position="115"/>
    </location>
</feature>
<evidence type="ECO:0000313" key="4">
    <source>
        <dbReference type="Proteomes" id="UP000054538"/>
    </source>
</evidence>
<reference evidence="3 4" key="1">
    <citation type="submission" date="2014-04" db="EMBL/GenBank/DDBJ databases">
        <authorList>
            <consortium name="DOE Joint Genome Institute"/>
            <person name="Kuo A."/>
            <person name="Kohler A."/>
            <person name="Jargeat P."/>
            <person name="Nagy L.G."/>
            <person name="Floudas D."/>
            <person name="Copeland A."/>
            <person name="Barry K.W."/>
            <person name="Cichocki N."/>
            <person name="Veneault-Fourrey C."/>
            <person name="LaButti K."/>
            <person name="Lindquist E.A."/>
            <person name="Lipzen A."/>
            <person name="Lundell T."/>
            <person name="Morin E."/>
            <person name="Murat C."/>
            <person name="Sun H."/>
            <person name="Tunlid A."/>
            <person name="Henrissat B."/>
            <person name="Grigoriev I.V."/>
            <person name="Hibbett D.S."/>
            <person name="Martin F."/>
            <person name="Nordberg H.P."/>
            <person name="Cantor M.N."/>
            <person name="Hua S.X."/>
        </authorList>
    </citation>
    <scope>NUCLEOTIDE SEQUENCE [LARGE SCALE GENOMIC DNA]</scope>
    <source>
        <strain evidence="3 4">Ve08.2h10</strain>
    </source>
</reference>
<feature type="transmembrane region" description="Helical" evidence="2">
    <location>
        <begin position="12"/>
        <end position="30"/>
    </location>
</feature>
<dbReference type="EMBL" id="KN825754">
    <property type="protein sequence ID" value="KIK81664.1"/>
    <property type="molecule type" value="Genomic_DNA"/>
</dbReference>
<dbReference type="HOGENOM" id="CLU_148821_0_0_1"/>
<reference evidence="4" key="2">
    <citation type="submission" date="2015-01" db="EMBL/GenBank/DDBJ databases">
        <title>Evolutionary Origins and Diversification of the Mycorrhizal Mutualists.</title>
        <authorList>
            <consortium name="DOE Joint Genome Institute"/>
            <consortium name="Mycorrhizal Genomics Consortium"/>
            <person name="Kohler A."/>
            <person name="Kuo A."/>
            <person name="Nagy L.G."/>
            <person name="Floudas D."/>
            <person name="Copeland A."/>
            <person name="Barry K.W."/>
            <person name="Cichocki N."/>
            <person name="Veneault-Fourrey C."/>
            <person name="LaButti K."/>
            <person name="Lindquist E.A."/>
            <person name="Lipzen A."/>
            <person name="Lundell T."/>
            <person name="Morin E."/>
            <person name="Murat C."/>
            <person name="Riley R."/>
            <person name="Ohm R."/>
            <person name="Sun H."/>
            <person name="Tunlid A."/>
            <person name="Henrissat B."/>
            <person name="Grigoriev I.V."/>
            <person name="Hibbett D.S."/>
            <person name="Martin F."/>
        </authorList>
    </citation>
    <scope>NUCLEOTIDE SEQUENCE [LARGE SCALE GENOMIC DNA]</scope>
    <source>
        <strain evidence="4">Ve08.2h10</strain>
    </source>
</reference>
<feature type="compositionally biased region" description="Acidic residues" evidence="1">
    <location>
        <begin position="129"/>
        <end position="138"/>
    </location>
</feature>
<gene>
    <name evidence="3" type="ORF">PAXRUDRAFT_155552</name>
</gene>
<dbReference type="OrthoDB" id="2693382at2759"/>
<protein>
    <submittedName>
        <fullName evidence="3">Unplaced genomic scaffold scaffold_932, whole genome shotgun sequence</fullName>
    </submittedName>
</protein>
<accession>A0A0D0DJ64</accession>
<evidence type="ECO:0000256" key="1">
    <source>
        <dbReference type="SAM" id="MobiDB-lite"/>
    </source>
</evidence>
<sequence>MNTLDSLSFARIPRQLAGIWIIGGIFISIYRDMFMHFQGGGIGHKTTHDWDKFLQQEGHTIPQDYDTDSDDNDKLSKPSEWFNKMSSGEDKVGDEGKEGQGGRDEDESKDEDDKDDKDRDNVDHVIANEGEELDDDIWAQEGYGAL</sequence>
<keyword evidence="2" id="KW-0472">Membrane</keyword>
<keyword evidence="4" id="KW-1185">Reference proteome</keyword>
<keyword evidence="2" id="KW-0812">Transmembrane</keyword>